<dbReference type="PANTHER" id="PTHR43357">
    <property type="entry name" value="INNER MEMBRANE ABC TRANSPORTER PERMEASE PROTEIN YDCV"/>
    <property type="match status" value="1"/>
</dbReference>
<sequence>MKRSRFWSWLWIGLGILYFFIPLLATLNFSLRMKKDVISLMAYEKVLADPGFVKSFTFSAEMAFFTILASMILIVPTAYWVHLRLPQAKPIVEFITLLPFVIPAIVLVFGLIRIFSRPPFVLTASPALLVAGYVVLSFPYMYRAVDNGLRAMDVRSLTEAAQSLGAGWGTILLKVIFPNLKVALLSGTFLTFAIVIGELTLASLLAWPALGPYMALLGQNRAYEPAALAIMSFALTWGMIGLIQVFTRGTSGTALGGMK</sequence>
<dbReference type="SUPFAM" id="SSF161098">
    <property type="entry name" value="MetI-like"/>
    <property type="match status" value="1"/>
</dbReference>
<keyword evidence="5 8" id="KW-0812">Transmembrane</keyword>
<keyword evidence="6 8" id="KW-1133">Transmembrane helix</keyword>
<dbReference type="CDD" id="cd06261">
    <property type="entry name" value="TM_PBP2"/>
    <property type="match status" value="1"/>
</dbReference>
<keyword evidence="7 8" id="KW-0472">Membrane</keyword>
<dbReference type="OrthoDB" id="9782004at2"/>
<feature type="transmembrane region" description="Helical" evidence="8">
    <location>
        <begin position="6"/>
        <end position="31"/>
    </location>
</feature>
<evidence type="ECO:0000256" key="2">
    <source>
        <dbReference type="ARBA" id="ARBA00022448"/>
    </source>
</evidence>
<comment type="caution">
    <text evidence="11">The sequence shown here is derived from an EMBL/GenBank/DDBJ whole genome shotgun (WGS) entry which is preliminary data.</text>
</comment>
<name>A0A0P6YEG0_9CHLR</name>
<dbReference type="EMBL" id="LGCM01000042">
    <property type="protein sequence ID" value="KPL80460.1"/>
    <property type="molecule type" value="Genomic_DNA"/>
</dbReference>
<dbReference type="STRING" id="229921.ADN01_11945"/>
<dbReference type="Proteomes" id="UP000050501">
    <property type="component" value="Unassembled WGS sequence"/>
</dbReference>
<evidence type="ECO:0000256" key="7">
    <source>
        <dbReference type="ARBA" id="ARBA00023136"/>
    </source>
</evidence>
<keyword evidence="12" id="KW-1185">Reference proteome</keyword>
<gene>
    <name evidence="10" type="ORF">ADN01_11945</name>
    <name evidence="11" type="ORF">ADN01_12440</name>
</gene>
<evidence type="ECO:0000256" key="4">
    <source>
        <dbReference type="ARBA" id="ARBA00022519"/>
    </source>
</evidence>
<evidence type="ECO:0000313" key="11">
    <source>
        <dbReference type="EMBL" id="KPL80460.1"/>
    </source>
</evidence>
<evidence type="ECO:0000256" key="6">
    <source>
        <dbReference type="ARBA" id="ARBA00022989"/>
    </source>
</evidence>
<dbReference type="PROSITE" id="PS50928">
    <property type="entry name" value="ABC_TM1"/>
    <property type="match status" value="1"/>
</dbReference>
<evidence type="ECO:0000256" key="1">
    <source>
        <dbReference type="ARBA" id="ARBA00004429"/>
    </source>
</evidence>
<dbReference type="EMBL" id="LGCM01000042">
    <property type="protein sequence ID" value="KPL80390.1"/>
    <property type="molecule type" value="Genomic_DNA"/>
</dbReference>
<evidence type="ECO:0000313" key="10">
    <source>
        <dbReference type="EMBL" id="KPL80390.1"/>
    </source>
</evidence>
<feature type="transmembrane region" description="Helical" evidence="8">
    <location>
        <begin position="119"/>
        <end position="140"/>
    </location>
</feature>
<keyword evidence="2 8" id="KW-0813">Transport</keyword>
<feature type="transmembrane region" description="Helical" evidence="8">
    <location>
        <begin position="226"/>
        <end position="246"/>
    </location>
</feature>
<accession>A0A0P6YEG0</accession>
<protein>
    <submittedName>
        <fullName evidence="11">Spermidine/putrescine ABC transporter permease</fullName>
    </submittedName>
</protein>
<dbReference type="Gene3D" id="1.10.3720.10">
    <property type="entry name" value="MetI-like"/>
    <property type="match status" value="1"/>
</dbReference>
<proteinExistence type="inferred from homology"/>
<dbReference type="InterPro" id="IPR035906">
    <property type="entry name" value="MetI-like_sf"/>
</dbReference>
<reference evidence="11 12" key="1">
    <citation type="submission" date="2015-07" db="EMBL/GenBank/DDBJ databases">
        <title>Genome sequence of Levilinea saccharolytica DSM 16555.</title>
        <authorList>
            <person name="Hemp J."/>
            <person name="Ward L.M."/>
            <person name="Pace L.A."/>
            <person name="Fischer W.W."/>
        </authorList>
    </citation>
    <scope>NUCLEOTIDE SEQUENCE [LARGE SCALE GENOMIC DNA]</scope>
    <source>
        <strain evidence="11 12">KIBI-1</strain>
    </source>
</reference>
<comment type="similarity">
    <text evidence="8">Belongs to the binding-protein-dependent transport system permease family.</text>
</comment>
<dbReference type="GO" id="GO:0005886">
    <property type="term" value="C:plasma membrane"/>
    <property type="evidence" value="ECO:0007669"/>
    <property type="project" value="UniProtKB-SubCell"/>
</dbReference>
<keyword evidence="4" id="KW-0997">Cell inner membrane</keyword>
<dbReference type="InterPro" id="IPR000515">
    <property type="entry name" value="MetI-like"/>
</dbReference>
<evidence type="ECO:0000256" key="5">
    <source>
        <dbReference type="ARBA" id="ARBA00022692"/>
    </source>
</evidence>
<dbReference type="Pfam" id="PF00528">
    <property type="entry name" value="BPD_transp_1"/>
    <property type="match status" value="1"/>
</dbReference>
<dbReference type="AlphaFoldDB" id="A0A0P6YEG0"/>
<dbReference type="RefSeq" id="WP_062417626.1">
    <property type="nucleotide sequence ID" value="NZ_DF967974.1"/>
</dbReference>
<keyword evidence="3" id="KW-1003">Cell membrane</keyword>
<evidence type="ECO:0000256" key="8">
    <source>
        <dbReference type="RuleBase" id="RU363032"/>
    </source>
</evidence>
<evidence type="ECO:0000259" key="9">
    <source>
        <dbReference type="PROSITE" id="PS50928"/>
    </source>
</evidence>
<organism evidence="11 12">
    <name type="scientific">Levilinea saccharolytica</name>
    <dbReference type="NCBI Taxonomy" id="229921"/>
    <lineage>
        <taxon>Bacteria</taxon>
        <taxon>Bacillati</taxon>
        <taxon>Chloroflexota</taxon>
        <taxon>Anaerolineae</taxon>
        <taxon>Anaerolineales</taxon>
        <taxon>Anaerolineaceae</taxon>
        <taxon>Levilinea</taxon>
    </lineage>
</organism>
<feature type="transmembrane region" description="Helical" evidence="8">
    <location>
        <begin position="184"/>
        <end position="206"/>
    </location>
</feature>
<dbReference type="PANTHER" id="PTHR43357:SF4">
    <property type="entry name" value="INNER MEMBRANE ABC TRANSPORTER PERMEASE PROTEIN YDCV"/>
    <property type="match status" value="1"/>
</dbReference>
<feature type="domain" description="ABC transmembrane type-1" evidence="9">
    <location>
        <begin position="56"/>
        <end position="241"/>
    </location>
</feature>
<comment type="subcellular location">
    <subcellularLocation>
        <location evidence="1">Cell inner membrane</location>
        <topology evidence="1">Multi-pass membrane protein</topology>
    </subcellularLocation>
    <subcellularLocation>
        <location evidence="8">Cell membrane</location>
        <topology evidence="8">Multi-pass membrane protein</topology>
    </subcellularLocation>
</comment>
<evidence type="ECO:0000313" key="12">
    <source>
        <dbReference type="Proteomes" id="UP000050501"/>
    </source>
</evidence>
<dbReference type="GO" id="GO:0055085">
    <property type="term" value="P:transmembrane transport"/>
    <property type="evidence" value="ECO:0007669"/>
    <property type="project" value="InterPro"/>
</dbReference>
<evidence type="ECO:0000256" key="3">
    <source>
        <dbReference type="ARBA" id="ARBA00022475"/>
    </source>
</evidence>
<feature type="transmembrane region" description="Helical" evidence="8">
    <location>
        <begin position="62"/>
        <end position="82"/>
    </location>
</feature>
<feature type="transmembrane region" description="Helical" evidence="8">
    <location>
        <begin position="94"/>
        <end position="112"/>
    </location>
</feature>